<protein>
    <submittedName>
        <fullName evidence="5">Alpha-galactosidase</fullName>
    </submittedName>
</protein>
<dbReference type="PANTHER" id="PTHR11452:SF75">
    <property type="entry name" value="ALPHA-GALACTOSIDASE MEL1"/>
    <property type="match status" value="1"/>
</dbReference>
<dbReference type="GO" id="GO:0005975">
    <property type="term" value="P:carbohydrate metabolic process"/>
    <property type="evidence" value="ECO:0007669"/>
    <property type="project" value="InterPro"/>
</dbReference>
<dbReference type="GO" id="GO:0004553">
    <property type="term" value="F:hydrolase activity, hydrolyzing O-glycosyl compounds"/>
    <property type="evidence" value="ECO:0007669"/>
    <property type="project" value="InterPro"/>
</dbReference>
<gene>
    <name evidence="5" type="ORF">H9982_06260</name>
</gene>
<dbReference type="InterPro" id="IPR002241">
    <property type="entry name" value="Glyco_hydro_27"/>
</dbReference>
<keyword evidence="2" id="KW-0378">Hydrolase</keyword>
<feature type="domain" description="Alpha galactosidase C-terminal" evidence="4">
    <location>
        <begin position="593"/>
        <end position="655"/>
    </location>
</feature>
<evidence type="ECO:0000313" key="5">
    <source>
        <dbReference type="EMBL" id="HIX45807.1"/>
    </source>
</evidence>
<comment type="similarity">
    <text evidence="1">Belongs to the glycosyl hydrolase 27 family.</text>
</comment>
<sequence length="741" mass="82167">MSLHTHAQETITAGDWTLAVGADGKATLSRGERVILSSNEAVWGLNDNRLSYSSLTDITISSSQLSDETGTGVQLVVKGRTTAQPITEITHSYNIYEDKDFVLTQFSVTSDEDLTINYMAPVHAGAAAQVLDGEPNYALFVPFDNDMWVRYKTTSFGTSHPLSFNVSALFNADTRQGLVTGAIEHDVWKTGIAAETSGSADLQSLTVYGGAVSYEITHDVLPHGAVVGKTVKSPMVMVGYFDDWRTGMETYADLCASVAPPLACKFAKPFGWNSWGAIQDDINYDKACAVSDFFANELQPAGFLNADSTVFIGLDSFWDYGFSIRNHMSFVRRCNQAGQKAGIYWTPFTEWGKNPDVYVPGTNNQYKYGDCYLYDNNGKVQEIDGGYALDPTHPATRARMAYQFGQFLDWGYEFVKIDFMSHGALEGKHYDPEVFTGIQAYSQGMQYLNELVGDRMFINLSIAPLFPANYAHSRRIGCDSYRSISETEYTLNSLTYGWWLDHVYSYNDADHVVLNGATYMENRARVTSSVITGIFILGDDFSNEGSETAKERARMFTTNRDVNEVARVTKAFKPVESVVGDGAADMFMYNVGDTLYVAAFNYTIQKRDCVFDFGRLGLTPGVKYMFHELWTGDKDISDDTWTVVVHRYDALLYKIYPYDDSRVAAVSGDATACYYDAASQMLRFAGNASVVDSVVYDVAGVCQLQVHGLHNEVDVAALGKGVYLYRGMDTEGSSIAYKFIK</sequence>
<organism evidence="5 6">
    <name type="scientific">Candidatus Barnesiella excrementipullorum</name>
    <dbReference type="NCBI Taxonomy" id="2838479"/>
    <lineage>
        <taxon>Bacteria</taxon>
        <taxon>Pseudomonadati</taxon>
        <taxon>Bacteroidota</taxon>
        <taxon>Bacteroidia</taxon>
        <taxon>Bacteroidales</taxon>
        <taxon>Barnesiellaceae</taxon>
        <taxon>Barnesiella</taxon>
    </lineage>
</organism>
<accession>A0A9D1VSH1</accession>
<dbReference type="Gene3D" id="3.20.20.70">
    <property type="entry name" value="Aldolase class I"/>
    <property type="match status" value="1"/>
</dbReference>
<proteinExistence type="inferred from homology"/>
<reference evidence="5" key="1">
    <citation type="journal article" date="2021" name="PeerJ">
        <title>Extensive microbial diversity within the chicken gut microbiome revealed by metagenomics and culture.</title>
        <authorList>
            <person name="Gilroy R."/>
            <person name="Ravi A."/>
            <person name="Getino M."/>
            <person name="Pursley I."/>
            <person name="Horton D.L."/>
            <person name="Alikhan N.F."/>
            <person name="Baker D."/>
            <person name="Gharbi K."/>
            <person name="Hall N."/>
            <person name="Watson M."/>
            <person name="Adriaenssens E.M."/>
            <person name="Foster-Nyarko E."/>
            <person name="Jarju S."/>
            <person name="Secka A."/>
            <person name="Antonio M."/>
            <person name="Oren A."/>
            <person name="Chaudhuri R.R."/>
            <person name="La Ragione R."/>
            <person name="Hildebrand F."/>
            <person name="Pallen M.J."/>
        </authorList>
    </citation>
    <scope>NUCLEOTIDE SEQUENCE</scope>
    <source>
        <strain evidence="5">ChiHjej12B11-16260</strain>
    </source>
</reference>
<dbReference type="PANTHER" id="PTHR11452">
    <property type="entry name" value="ALPHA-GALACTOSIDASE/ALPHA-N-ACETYLGALACTOSAMINIDASE"/>
    <property type="match status" value="1"/>
</dbReference>
<dbReference type="InterPro" id="IPR041233">
    <property type="entry name" value="Melibiase_C"/>
</dbReference>
<dbReference type="InterPro" id="IPR017853">
    <property type="entry name" value="GH"/>
</dbReference>
<dbReference type="SUPFAM" id="SSF51445">
    <property type="entry name" value="(Trans)glycosidases"/>
    <property type="match status" value="1"/>
</dbReference>
<evidence type="ECO:0000256" key="3">
    <source>
        <dbReference type="ARBA" id="ARBA00023295"/>
    </source>
</evidence>
<dbReference type="Pfam" id="PF17801">
    <property type="entry name" value="Melibiase_C"/>
    <property type="match status" value="1"/>
</dbReference>
<evidence type="ECO:0000259" key="4">
    <source>
        <dbReference type="Pfam" id="PF17801"/>
    </source>
</evidence>
<dbReference type="InterPro" id="IPR013785">
    <property type="entry name" value="Aldolase_TIM"/>
</dbReference>
<evidence type="ECO:0000256" key="2">
    <source>
        <dbReference type="ARBA" id="ARBA00022801"/>
    </source>
</evidence>
<evidence type="ECO:0000256" key="1">
    <source>
        <dbReference type="ARBA" id="ARBA00009743"/>
    </source>
</evidence>
<evidence type="ECO:0000313" key="6">
    <source>
        <dbReference type="Proteomes" id="UP000824246"/>
    </source>
</evidence>
<dbReference type="Proteomes" id="UP000824246">
    <property type="component" value="Unassembled WGS sequence"/>
</dbReference>
<keyword evidence="3" id="KW-0326">Glycosidase</keyword>
<comment type="caution">
    <text evidence="5">The sequence shown here is derived from an EMBL/GenBank/DDBJ whole genome shotgun (WGS) entry which is preliminary data.</text>
</comment>
<dbReference type="AlphaFoldDB" id="A0A9D1VSH1"/>
<dbReference type="EMBL" id="DXFB01000160">
    <property type="protein sequence ID" value="HIX45807.1"/>
    <property type="molecule type" value="Genomic_DNA"/>
</dbReference>
<reference evidence="5" key="2">
    <citation type="submission" date="2021-04" db="EMBL/GenBank/DDBJ databases">
        <authorList>
            <person name="Gilroy R."/>
        </authorList>
    </citation>
    <scope>NUCLEOTIDE SEQUENCE</scope>
    <source>
        <strain evidence="5">ChiHjej12B11-16260</strain>
    </source>
</reference>
<name>A0A9D1VSH1_9BACT</name>